<organism evidence="6 7">
    <name type="scientific">Natrarchaeobaculum sulfurireducens</name>
    <dbReference type="NCBI Taxonomy" id="2044521"/>
    <lineage>
        <taxon>Archaea</taxon>
        <taxon>Methanobacteriati</taxon>
        <taxon>Methanobacteriota</taxon>
        <taxon>Stenosarchaea group</taxon>
        <taxon>Halobacteria</taxon>
        <taxon>Halobacteriales</taxon>
        <taxon>Natrialbaceae</taxon>
        <taxon>Natrarchaeobaculum</taxon>
    </lineage>
</organism>
<keyword evidence="6" id="KW-0282">Flagellum</keyword>
<keyword evidence="5" id="KW-1133">Transmembrane helix</keyword>
<accession>A0A346PGX2</accession>
<dbReference type="PANTHER" id="PTHR35903">
    <property type="entry name" value="FLAGELLIN B1"/>
    <property type="match status" value="1"/>
</dbReference>
<reference evidence="7" key="1">
    <citation type="submission" date="2017-10" db="EMBL/GenBank/DDBJ databases">
        <title>Phenotypic and genomic properties of facultatively anaerobic sulfur-reducing natronoarchaea from hypersaline soda lakes.</title>
        <authorList>
            <person name="Sorokin D.Y."/>
            <person name="Kublanov I.V."/>
            <person name="Roman P."/>
            <person name="Sinninghe Damste J.S."/>
            <person name="Golyshin P.N."/>
            <person name="Rojo D."/>
            <person name="Ciordia S."/>
            <person name="Mena Md.C."/>
            <person name="Ferrer M."/>
            <person name="Messina E."/>
            <person name="Smedile F."/>
            <person name="La Spada G."/>
            <person name="La Cono V."/>
            <person name="Yakimov M.M."/>
        </authorList>
    </citation>
    <scope>NUCLEOTIDE SEQUENCE [LARGE SCALE GENOMIC DNA]</scope>
    <source>
        <strain evidence="7">AArc1</strain>
    </source>
</reference>
<name>A0A346PGX2_9EURY</name>
<dbReference type="GeneID" id="37639222"/>
<dbReference type="GO" id="GO:0097589">
    <property type="term" value="C:archaeal-type flagellum"/>
    <property type="evidence" value="ECO:0007669"/>
    <property type="project" value="UniProtKB-SubCell"/>
</dbReference>
<dbReference type="AlphaFoldDB" id="A0A346PGX2"/>
<dbReference type="KEGG" id="nan:AArc1_2452"/>
<dbReference type="EMBL" id="CP024047">
    <property type="protein sequence ID" value="AXR78767.1"/>
    <property type="molecule type" value="Genomic_DNA"/>
</dbReference>
<keyword evidence="6" id="KW-0966">Cell projection</keyword>
<comment type="similarity">
    <text evidence="2 4">Belongs to the archaeal flagellin family.</text>
</comment>
<evidence type="ECO:0000256" key="1">
    <source>
        <dbReference type="ARBA" id="ARBA00004618"/>
    </source>
</evidence>
<evidence type="ECO:0000256" key="3">
    <source>
        <dbReference type="ARBA" id="ARBA00022440"/>
    </source>
</evidence>
<comment type="subcellular location">
    <subcellularLocation>
        <location evidence="1 4">Archaeal flagellum</location>
    </subcellularLocation>
</comment>
<proteinExistence type="inferred from homology"/>
<keyword evidence="5" id="KW-0472">Membrane</keyword>
<evidence type="ECO:0000256" key="4">
    <source>
        <dbReference type="RuleBase" id="RU361282"/>
    </source>
</evidence>
<dbReference type="NCBIfam" id="TIGR02537">
    <property type="entry name" value="arch_flag_Nterm"/>
    <property type="match status" value="1"/>
</dbReference>
<feature type="transmembrane region" description="Helical" evidence="5">
    <location>
        <begin position="12"/>
        <end position="36"/>
    </location>
</feature>
<evidence type="ECO:0000313" key="6">
    <source>
        <dbReference type="EMBL" id="AXR78767.1"/>
    </source>
</evidence>
<dbReference type="InterPro" id="IPR013373">
    <property type="entry name" value="Flagellin/pilin_N_arc"/>
</dbReference>
<comment type="function">
    <text evidence="4">Flagellin is the subunit protein which polymerizes to form the filaments of archaeal flagella.</text>
</comment>
<evidence type="ECO:0000256" key="5">
    <source>
        <dbReference type="SAM" id="Phobius"/>
    </source>
</evidence>
<gene>
    <name evidence="6" type="ORF">AArc1_2452</name>
</gene>
<dbReference type="PANTHER" id="PTHR35903:SF1">
    <property type="entry name" value="FLAGELLIN B1"/>
    <property type="match status" value="1"/>
</dbReference>
<keyword evidence="3 4" id="KW-0974">Archaeal flagellum</keyword>
<dbReference type="GO" id="GO:0097588">
    <property type="term" value="P:archaeal or bacterial-type flagellum-dependent cell motility"/>
    <property type="evidence" value="ECO:0007669"/>
    <property type="project" value="InterPro"/>
</dbReference>
<protein>
    <recommendedName>
        <fullName evidence="4">Flagellin</fullName>
    </recommendedName>
</protein>
<sequence length="214" mass="22297">MFVDNNGDDRGQVGIGTLIVFIAMVLVAAIAAGVLINTAGFLQAQAEATGEESTELVSERIDATSTVGIVDSADDGTLDEIRVGVTAAAGADDISLEETVVQVVGPEGQANLVYDEDVDDESDVDDLSTDQPTFAAMDNSGDFIEPDNAVLDSDNGDFTLVFNPETDPFGDDDSEVFGEGDEAALDIVSPASATTQVELRAPDLFNDDGEAVRL</sequence>
<evidence type="ECO:0000313" key="7">
    <source>
        <dbReference type="Proteomes" id="UP000258707"/>
    </source>
</evidence>
<keyword evidence="5" id="KW-0812">Transmembrane</keyword>
<dbReference type="RefSeq" id="WP_117364800.1">
    <property type="nucleotide sequence ID" value="NZ_CP024047.1"/>
</dbReference>
<keyword evidence="6" id="KW-0969">Cilium</keyword>
<evidence type="ECO:0000256" key="2">
    <source>
        <dbReference type="ARBA" id="ARBA00010256"/>
    </source>
</evidence>
<dbReference type="InterPro" id="IPR002774">
    <property type="entry name" value="Flagellin_arc-type"/>
</dbReference>
<dbReference type="GO" id="GO:0005198">
    <property type="term" value="F:structural molecule activity"/>
    <property type="evidence" value="ECO:0007669"/>
    <property type="project" value="InterPro"/>
</dbReference>
<dbReference type="Pfam" id="PF01917">
    <property type="entry name" value="Flagellin_arch-type"/>
    <property type="match status" value="1"/>
</dbReference>
<dbReference type="Proteomes" id="UP000258707">
    <property type="component" value="Chromosome"/>
</dbReference>